<comment type="caution">
    <text evidence="11">The sequence shown here is derived from an EMBL/GenBank/DDBJ whole genome shotgun (WGS) entry which is preliminary data.</text>
</comment>
<dbReference type="PANTHER" id="PTHR34559">
    <property type="entry name" value="CYTOCHROME B-C1 COMPLEX SUBUNIT 8"/>
    <property type="match status" value="1"/>
</dbReference>
<evidence type="ECO:0000256" key="6">
    <source>
        <dbReference type="ARBA" id="ARBA00022792"/>
    </source>
</evidence>
<dbReference type="InterPro" id="IPR020101">
    <property type="entry name" value="Cyt_b-c1_8-plants"/>
</dbReference>
<dbReference type="PANTHER" id="PTHR34559:SF6">
    <property type="entry name" value="CYTOCHROME B-C1 COMPLEX SUBUNIT 8-1, MITOCHONDRIAL"/>
    <property type="match status" value="1"/>
</dbReference>
<keyword evidence="7" id="KW-0249">Electron transport</keyword>
<evidence type="ECO:0008006" key="13">
    <source>
        <dbReference type="Google" id="ProtNLM"/>
    </source>
</evidence>
<evidence type="ECO:0000256" key="2">
    <source>
        <dbReference type="ARBA" id="ARBA00007668"/>
    </source>
</evidence>
<dbReference type="Proteomes" id="UP001396334">
    <property type="component" value="Unassembled WGS sequence"/>
</dbReference>
<evidence type="ECO:0000256" key="3">
    <source>
        <dbReference type="ARBA" id="ARBA00022448"/>
    </source>
</evidence>
<keyword evidence="9" id="KW-0496">Mitochondrion</keyword>
<dbReference type="Pfam" id="PF10890">
    <property type="entry name" value="Cyt_b-c1_8"/>
    <property type="match status" value="1"/>
</dbReference>
<evidence type="ECO:0000256" key="1">
    <source>
        <dbReference type="ARBA" id="ARBA00004434"/>
    </source>
</evidence>
<dbReference type="Gene3D" id="1.20.5.210">
    <property type="entry name" value="Cytochrome b-c1 complex subunit 8"/>
    <property type="match status" value="1"/>
</dbReference>
<sequence>MGKQPVKMRAVVYALSPFQQKIMSGLWKDLPGKISHKVSENWISATLLLAPLVETYTYVQNFKEKEKMEHSKFQEPHLPTTLMIDALPSIEFLDPSELTLRQPEGKAESSGHPGSRCNRLTGRDDTRFTVRLARHMNGRGEVLEELRRMYDKLLTNTAVCRELGGWLAVAVAATNTNV</sequence>
<organism evidence="11 12">
    <name type="scientific">Hibiscus sabdariffa</name>
    <name type="common">roselle</name>
    <dbReference type="NCBI Taxonomy" id="183260"/>
    <lineage>
        <taxon>Eukaryota</taxon>
        <taxon>Viridiplantae</taxon>
        <taxon>Streptophyta</taxon>
        <taxon>Embryophyta</taxon>
        <taxon>Tracheophyta</taxon>
        <taxon>Spermatophyta</taxon>
        <taxon>Magnoliopsida</taxon>
        <taxon>eudicotyledons</taxon>
        <taxon>Gunneridae</taxon>
        <taxon>Pentapetalae</taxon>
        <taxon>rosids</taxon>
        <taxon>malvids</taxon>
        <taxon>Malvales</taxon>
        <taxon>Malvaceae</taxon>
        <taxon>Malvoideae</taxon>
        <taxon>Hibiscus</taxon>
    </lineage>
</organism>
<reference evidence="11 12" key="1">
    <citation type="journal article" date="2024" name="G3 (Bethesda)">
        <title>Genome assembly of Hibiscus sabdariffa L. provides insights into metabolisms of medicinal natural products.</title>
        <authorList>
            <person name="Kim T."/>
        </authorList>
    </citation>
    <scope>NUCLEOTIDE SEQUENCE [LARGE SCALE GENOMIC DNA]</scope>
    <source>
        <strain evidence="11">TK-2024</strain>
        <tissue evidence="11">Old leaves</tissue>
    </source>
</reference>
<dbReference type="EMBL" id="JBBPBN010000047">
    <property type="protein sequence ID" value="KAK8994374.1"/>
    <property type="molecule type" value="Genomic_DNA"/>
</dbReference>
<keyword evidence="3" id="KW-0813">Transport</keyword>
<evidence type="ECO:0000256" key="7">
    <source>
        <dbReference type="ARBA" id="ARBA00022982"/>
    </source>
</evidence>
<comment type="similarity">
    <text evidence="2">Belongs to the UQCRQ/QCR8 family.</text>
</comment>
<keyword evidence="5" id="KW-0812">Transmembrane</keyword>
<keyword evidence="6" id="KW-0999">Mitochondrion inner membrane</keyword>
<keyword evidence="12" id="KW-1185">Reference proteome</keyword>
<evidence type="ECO:0000256" key="5">
    <source>
        <dbReference type="ARBA" id="ARBA00022692"/>
    </source>
</evidence>
<keyword evidence="4" id="KW-0679">Respiratory chain</keyword>
<evidence type="ECO:0000256" key="4">
    <source>
        <dbReference type="ARBA" id="ARBA00022660"/>
    </source>
</evidence>
<evidence type="ECO:0000313" key="11">
    <source>
        <dbReference type="EMBL" id="KAK8994374.1"/>
    </source>
</evidence>
<evidence type="ECO:0000256" key="8">
    <source>
        <dbReference type="ARBA" id="ARBA00022989"/>
    </source>
</evidence>
<keyword evidence="8" id="KW-1133">Transmembrane helix</keyword>
<name>A0ABR2Q119_9ROSI</name>
<evidence type="ECO:0000256" key="9">
    <source>
        <dbReference type="ARBA" id="ARBA00023128"/>
    </source>
</evidence>
<evidence type="ECO:0000256" key="10">
    <source>
        <dbReference type="ARBA" id="ARBA00023136"/>
    </source>
</evidence>
<evidence type="ECO:0000313" key="12">
    <source>
        <dbReference type="Proteomes" id="UP001396334"/>
    </source>
</evidence>
<accession>A0ABR2Q119</accession>
<gene>
    <name evidence="11" type="ORF">V6N11_045466</name>
</gene>
<comment type="subcellular location">
    <subcellularLocation>
        <location evidence="1">Mitochondrion inner membrane</location>
        <topology evidence="1">Single-pass membrane protein</topology>
    </subcellularLocation>
</comment>
<keyword evidence="10" id="KW-0472">Membrane</keyword>
<protein>
    <recommendedName>
        <fullName evidence="13">Cytochrome b-c1 complex subunit 8</fullName>
    </recommendedName>
</protein>
<proteinExistence type="inferred from homology"/>
<dbReference type="InterPro" id="IPR036642">
    <property type="entry name" value="Cyt_bc1_su8_sf"/>
</dbReference>